<sequence>MLRSGRMPWRPFVLSSCSPPTEQCGGGVCARNFGAACRGGNYTRVWKGFGMLIEDTTVPDAALPIAAFKAHLRMGTGFGEDTLQDAVLGSFLRAAMAAVEARTGKVLIEREFTLVVHTLAESCALPLTVAPVTVIADVQLVSGSGVQTLVDESVFWLERDGHLPRLRARGACLPRLASGGELRVRFLAGYGPEWDDVPADMQQAVLMLAAHYYEYRHDTALAAGCMPFGVSSLIERFRVMRLGLSGAKA</sequence>
<accession>A0A420DIS9</accession>
<dbReference type="STRING" id="1443111.Z949_1270"/>
<dbReference type="AlphaFoldDB" id="A0A420DIS9"/>
<evidence type="ECO:0000313" key="1">
    <source>
        <dbReference type="EMBL" id="RKE94121.1"/>
    </source>
</evidence>
<proteinExistence type="predicted"/>
<gene>
    <name evidence="1" type="ORF">C8N30_3230</name>
</gene>
<protein>
    <submittedName>
        <fullName evidence="1">Putative phiE125 gp8 family phage protein</fullName>
    </submittedName>
</protein>
<dbReference type="EMBL" id="RAQK01000002">
    <property type="protein sequence ID" value="RKE94121.1"/>
    <property type="molecule type" value="Genomic_DNA"/>
</dbReference>
<keyword evidence="2" id="KW-1185">Reference proteome</keyword>
<dbReference type="NCBIfam" id="TIGR01560">
    <property type="entry name" value="put_DNA_pack"/>
    <property type="match status" value="1"/>
</dbReference>
<comment type="caution">
    <text evidence="1">The sequence shown here is derived from an EMBL/GenBank/DDBJ whole genome shotgun (WGS) entry which is preliminary data.</text>
</comment>
<organism evidence="1 2">
    <name type="scientific">Sulfitobacter guttiformis</name>
    <dbReference type="NCBI Taxonomy" id="74349"/>
    <lineage>
        <taxon>Bacteria</taxon>
        <taxon>Pseudomonadati</taxon>
        <taxon>Pseudomonadota</taxon>
        <taxon>Alphaproteobacteria</taxon>
        <taxon>Rhodobacterales</taxon>
        <taxon>Roseobacteraceae</taxon>
        <taxon>Sulfitobacter</taxon>
    </lineage>
</organism>
<dbReference type="Gene3D" id="1.10.3230.30">
    <property type="entry name" value="Phage gp6-like head-tail connector protein"/>
    <property type="match status" value="1"/>
</dbReference>
<reference evidence="1 2" key="1">
    <citation type="submission" date="2018-09" db="EMBL/GenBank/DDBJ databases">
        <title>Genomic Encyclopedia of Archaeal and Bacterial Type Strains, Phase II (KMG-II): from individual species to whole genera.</title>
        <authorList>
            <person name="Goeker M."/>
        </authorList>
    </citation>
    <scope>NUCLEOTIDE SEQUENCE [LARGE SCALE GENOMIC DNA]</scope>
    <source>
        <strain evidence="1 2">DSM 11458</strain>
    </source>
</reference>
<dbReference type="InterPro" id="IPR006450">
    <property type="entry name" value="Phage_HK97_gp6-like"/>
</dbReference>
<name>A0A420DIS9_9RHOB</name>
<evidence type="ECO:0000313" key="2">
    <source>
        <dbReference type="Proteomes" id="UP000284407"/>
    </source>
</evidence>
<dbReference type="InterPro" id="IPR011738">
    <property type="entry name" value="Phage_CHP"/>
</dbReference>
<dbReference type="CDD" id="cd08054">
    <property type="entry name" value="gp6"/>
    <property type="match status" value="1"/>
</dbReference>
<dbReference type="Proteomes" id="UP000284407">
    <property type="component" value="Unassembled WGS sequence"/>
</dbReference>
<dbReference type="NCBIfam" id="TIGR02215">
    <property type="entry name" value="phage_chp_gp8"/>
    <property type="match status" value="1"/>
</dbReference>